<gene>
    <name evidence="1" type="ORF">CITCOLO1_LOCUS884</name>
</gene>
<evidence type="ECO:0000313" key="2">
    <source>
        <dbReference type="Proteomes" id="UP001642487"/>
    </source>
</evidence>
<dbReference type="EMBL" id="OZ021735">
    <property type="protein sequence ID" value="CAK9309323.1"/>
    <property type="molecule type" value="Genomic_DNA"/>
</dbReference>
<organism evidence="1 2">
    <name type="scientific">Citrullus colocynthis</name>
    <name type="common">colocynth</name>
    <dbReference type="NCBI Taxonomy" id="252529"/>
    <lineage>
        <taxon>Eukaryota</taxon>
        <taxon>Viridiplantae</taxon>
        <taxon>Streptophyta</taxon>
        <taxon>Embryophyta</taxon>
        <taxon>Tracheophyta</taxon>
        <taxon>Spermatophyta</taxon>
        <taxon>Magnoliopsida</taxon>
        <taxon>eudicotyledons</taxon>
        <taxon>Gunneridae</taxon>
        <taxon>Pentapetalae</taxon>
        <taxon>rosids</taxon>
        <taxon>fabids</taxon>
        <taxon>Cucurbitales</taxon>
        <taxon>Cucurbitaceae</taxon>
        <taxon>Benincaseae</taxon>
        <taxon>Citrullus</taxon>
    </lineage>
</organism>
<protein>
    <submittedName>
        <fullName evidence="1">Uncharacterized protein</fullName>
    </submittedName>
</protein>
<name>A0ABP0XRB3_9ROSI</name>
<dbReference type="Proteomes" id="UP001642487">
    <property type="component" value="Chromosome 1"/>
</dbReference>
<reference evidence="1 2" key="1">
    <citation type="submission" date="2024-03" db="EMBL/GenBank/DDBJ databases">
        <authorList>
            <person name="Gkanogiannis A."/>
            <person name="Becerra Lopez-Lavalle L."/>
        </authorList>
    </citation>
    <scope>NUCLEOTIDE SEQUENCE [LARGE SCALE GENOMIC DNA]</scope>
</reference>
<proteinExistence type="predicted"/>
<sequence length="52" mass="6017">RFLRPERNEEEKGKDNFQSPRVVEASTFAKSSAKWVKRADELKVEKAITVLP</sequence>
<keyword evidence="2" id="KW-1185">Reference proteome</keyword>
<accession>A0ABP0XRB3</accession>
<feature type="non-terminal residue" evidence="1">
    <location>
        <position position="52"/>
    </location>
</feature>
<evidence type="ECO:0000313" key="1">
    <source>
        <dbReference type="EMBL" id="CAK9309323.1"/>
    </source>
</evidence>
<feature type="non-terminal residue" evidence="1">
    <location>
        <position position="1"/>
    </location>
</feature>